<sequence length="331" mass="35558">MIEEGEQAEKRQLFAAIGEALFARGLDPTPENFAIIHALLTGSDESSICPLPDADAAAEQKDATQELMQVARRQVEALANVAETTREEVRDYQGDLIFGAEQLAAGAGPASIKALVRITESMIERSRLAEARLEQATEEARALRQKLVDAQSEARTDTLTGISNRRAFEDRYAALSEAGVGLSVALCDIDRFKSINDTHGHGVGDRVLKLVAQMLKANCAGAMVARYGGEEFAVLFAATNSAIVSRLIDAARDAVAASPFKNRETGAPIGQITFSAGVATAKPGESEQSLMRRVDRLLYKAKASGRNCVEVDTGIRPPPRPAIRRSVPVQQ</sequence>
<dbReference type="InterPro" id="IPR029787">
    <property type="entry name" value="Nucleotide_cyclase"/>
</dbReference>
<evidence type="ECO:0000313" key="7">
    <source>
        <dbReference type="Proteomes" id="UP000298213"/>
    </source>
</evidence>
<feature type="coiled-coil region" evidence="3">
    <location>
        <begin position="119"/>
        <end position="153"/>
    </location>
</feature>
<keyword evidence="3" id="KW-0175">Coiled coil</keyword>
<dbReference type="GO" id="GO:1902201">
    <property type="term" value="P:negative regulation of bacterial-type flagellum-dependent cell motility"/>
    <property type="evidence" value="ECO:0007669"/>
    <property type="project" value="TreeGrafter"/>
</dbReference>
<dbReference type="FunFam" id="3.30.70.270:FF:000001">
    <property type="entry name" value="Diguanylate cyclase domain protein"/>
    <property type="match status" value="1"/>
</dbReference>
<evidence type="ECO:0000313" key="6">
    <source>
        <dbReference type="EMBL" id="TFI57093.1"/>
    </source>
</evidence>
<feature type="region of interest" description="Disordered" evidence="4">
    <location>
        <begin position="310"/>
        <end position="331"/>
    </location>
</feature>
<evidence type="ECO:0000256" key="4">
    <source>
        <dbReference type="SAM" id="MobiDB-lite"/>
    </source>
</evidence>
<dbReference type="Pfam" id="PF00990">
    <property type="entry name" value="GGDEF"/>
    <property type="match status" value="1"/>
</dbReference>
<keyword evidence="7" id="KW-1185">Reference proteome</keyword>
<dbReference type="InterPro" id="IPR043128">
    <property type="entry name" value="Rev_trsase/Diguanyl_cyclase"/>
</dbReference>
<protein>
    <recommendedName>
        <fullName evidence="1">diguanylate cyclase</fullName>
        <ecNumber evidence="1">2.7.7.65</ecNumber>
    </recommendedName>
</protein>
<dbReference type="OrthoDB" id="9812260at2"/>
<feature type="coiled-coil region" evidence="3">
    <location>
        <begin position="54"/>
        <end position="88"/>
    </location>
</feature>
<organism evidence="6 7">
    <name type="scientific">Sphingomonas parva</name>
    <dbReference type="NCBI Taxonomy" id="2555898"/>
    <lineage>
        <taxon>Bacteria</taxon>
        <taxon>Pseudomonadati</taxon>
        <taxon>Pseudomonadota</taxon>
        <taxon>Alphaproteobacteria</taxon>
        <taxon>Sphingomonadales</taxon>
        <taxon>Sphingomonadaceae</taxon>
        <taxon>Sphingomonas</taxon>
    </lineage>
</organism>
<dbReference type="SMART" id="SM00267">
    <property type="entry name" value="GGDEF"/>
    <property type="match status" value="1"/>
</dbReference>
<accession>A0A4Y8ZM60</accession>
<comment type="catalytic activity">
    <reaction evidence="2">
        <text>2 GTP = 3',3'-c-di-GMP + 2 diphosphate</text>
        <dbReference type="Rhea" id="RHEA:24898"/>
        <dbReference type="ChEBI" id="CHEBI:33019"/>
        <dbReference type="ChEBI" id="CHEBI:37565"/>
        <dbReference type="ChEBI" id="CHEBI:58805"/>
        <dbReference type="EC" id="2.7.7.65"/>
    </reaction>
</comment>
<dbReference type="PANTHER" id="PTHR45138">
    <property type="entry name" value="REGULATORY COMPONENTS OF SENSORY TRANSDUCTION SYSTEM"/>
    <property type="match status" value="1"/>
</dbReference>
<dbReference type="PANTHER" id="PTHR45138:SF9">
    <property type="entry name" value="DIGUANYLATE CYCLASE DGCM-RELATED"/>
    <property type="match status" value="1"/>
</dbReference>
<dbReference type="EMBL" id="SPDV01000039">
    <property type="protein sequence ID" value="TFI57093.1"/>
    <property type="molecule type" value="Genomic_DNA"/>
</dbReference>
<dbReference type="CDD" id="cd01949">
    <property type="entry name" value="GGDEF"/>
    <property type="match status" value="1"/>
</dbReference>
<dbReference type="PROSITE" id="PS50887">
    <property type="entry name" value="GGDEF"/>
    <property type="match status" value="1"/>
</dbReference>
<dbReference type="RefSeq" id="WP_135089107.1">
    <property type="nucleotide sequence ID" value="NZ_SPDV01000039.1"/>
</dbReference>
<comment type="caution">
    <text evidence="6">The sequence shown here is derived from an EMBL/GenBank/DDBJ whole genome shotgun (WGS) entry which is preliminary data.</text>
</comment>
<dbReference type="NCBIfam" id="TIGR00254">
    <property type="entry name" value="GGDEF"/>
    <property type="match status" value="1"/>
</dbReference>
<dbReference type="Gene3D" id="3.30.70.270">
    <property type="match status" value="1"/>
</dbReference>
<dbReference type="GO" id="GO:0043709">
    <property type="term" value="P:cell adhesion involved in single-species biofilm formation"/>
    <property type="evidence" value="ECO:0007669"/>
    <property type="project" value="TreeGrafter"/>
</dbReference>
<evidence type="ECO:0000256" key="3">
    <source>
        <dbReference type="SAM" id="Coils"/>
    </source>
</evidence>
<evidence type="ECO:0000256" key="1">
    <source>
        <dbReference type="ARBA" id="ARBA00012528"/>
    </source>
</evidence>
<gene>
    <name evidence="6" type="ORF">E2493_16820</name>
</gene>
<dbReference type="GO" id="GO:0052621">
    <property type="term" value="F:diguanylate cyclase activity"/>
    <property type="evidence" value="ECO:0007669"/>
    <property type="project" value="UniProtKB-EC"/>
</dbReference>
<dbReference type="Proteomes" id="UP000298213">
    <property type="component" value="Unassembled WGS sequence"/>
</dbReference>
<reference evidence="6 7" key="1">
    <citation type="submission" date="2019-03" db="EMBL/GenBank/DDBJ databases">
        <title>Genome sequence of Sphingomonas sp. 17J27-24.</title>
        <authorList>
            <person name="Kim M."/>
            <person name="Maeng S."/>
            <person name="Sathiyaraj S."/>
        </authorList>
    </citation>
    <scope>NUCLEOTIDE SEQUENCE [LARGE SCALE GENOMIC DNA]</scope>
    <source>
        <strain evidence="6 7">17J27-24</strain>
    </source>
</reference>
<dbReference type="GO" id="GO:0005886">
    <property type="term" value="C:plasma membrane"/>
    <property type="evidence" value="ECO:0007669"/>
    <property type="project" value="TreeGrafter"/>
</dbReference>
<evidence type="ECO:0000259" key="5">
    <source>
        <dbReference type="PROSITE" id="PS50887"/>
    </source>
</evidence>
<dbReference type="SUPFAM" id="SSF55073">
    <property type="entry name" value="Nucleotide cyclase"/>
    <property type="match status" value="1"/>
</dbReference>
<dbReference type="InterPro" id="IPR000160">
    <property type="entry name" value="GGDEF_dom"/>
</dbReference>
<name>A0A4Y8ZM60_9SPHN</name>
<feature type="domain" description="GGDEF" evidence="5">
    <location>
        <begin position="180"/>
        <end position="314"/>
    </location>
</feature>
<dbReference type="InterPro" id="IPR050469">
    <property type="entry name" value="Diguanylate_Cyclase"/>
</dbReference>
<proteinExistence type="predicted"/>
<dbReference type="EC" id="2.7.7.65" evidence="1"/>
<evidence type="ECO:0000256" key="2">
    <source>
        <dbReference type="ARBA" id="ARBA00034247"/>
    </source>
</evidence>
<dbReference type="AlphaFoldDB" id="A0A4Y8ZM60"/>